<dbReference type="OrthoDB" id="306876at2759"/>
<feature type="transmembrane region" description="Helical" evidence="5">
    <location>
        <begin position="230"/>
        <end position="251"/>
    </location>
</feature>
<dbReference type="SUPFAM" id="SSF103481">
    <property type="entry name" value="Multidrug resistance efflux transporter EmrE"/>
    <property type="match status" value="2"/>
</dbReference>
<feature type="transmembrane region" description="Helical" evidence="5">
    <location>
        <begin position="110"/>
        <end position="129"/>
    </location>
</feature>
<evidence type="ECO:0000313" key="8">
    <source>
        <dbReference type="Proteomes" id="UP000198287"/>
    </source>
</evidence>
<feature type="transmembrane region" description="Helical" evidence="5">
    <location>
        <begin position="200"/>
        <end position="218"/>
    </location>
</feature>
<evidence type="ECO:0000256" key="1">
    <source>
        <dbReference type="ARBA" id="ARBA00004141"/>
    </source>
</evidence>
<dbReference type="Proteomes" id="UP000198287">
    <property type="component" value="Unassembled WGS sequence"/>
</dbReference>
<gene>
    <name evidence="7" type="ORF">Fcan01_05525</name>
</gene>
<accession>A0A226EPF8</accession>
<dbReference type="AlphaFoldDB" id="A0A226EPF8"/>
<dbReference type="GO" id="GO:0016020">
    <property type="term" value="C:membrane"/>
    <property type="evidence" value="ECO:0007669"/>
    <property type="project" value="UniProtKB-SubCell"/>
</dbReference>
<dbReference type="EMBL" id="LNIX01000002">
    <property type="protein sequence ID" value="OXA59027.1"/>
    <property type="molecule type" value="Genomic_DNA"/>
</dbReference>
<feature type="domain" description="EamA" evidence="6">
    <location>
        <begin position="10"/>
        <end position="153"/>
    </location>
</feature>
<dbReference type="InterPro" id="IPR037185">
    <property type="entry name" value="EmrE-like"/>
</dbReference>
<evidence type="ECO:0000256" key="2">
    <source>
        <dbReference type="ARBA" id="ARBA00022692"/>
    </source>
</evidence>
<evidence type="ECO:0000259" key="6">
    <source>
        <dbReference type="Pfam" id="PF00892"/>
    </source>
</evidence>
<reference evidence="7 8" key="1">
    <citation type="submission" date="2015-12" db="EMBL/GenBank/DDBJ databases">
        <title>The genome of Folsomia candida.</title>
        <authorList>
            <person name="Faddeeva A."/>
            <person name="Derks M.F."/>
            <person name="Anvar Y."/>
            <person name="Smit S."/>
            <person name="Van Straalen N."/>
            <person name="Roelofs D."/>
        </authorList>
    </citation>
    <scope>NUCLEOTIDE SEQUENCE [LARGE SCALE GENOMIC DNA]</scope>
    <source>
        <strain evidence="7 8">VU population</strain>
        <tissue evidence="7">Whole body</tissue>
    </source>
</reference>
<sequence>MKLYIRSSFMGMFLCFISSCLLSLGTMMVSRMTQFHPITKSFWRFAGTFLPSIFVVIYYAFKKESITDSFWPIRYDSFIVFVSLAFRSFFGCTAATLQYYSLKYMPLGDSSVICNCYPIFVTIFASVFLGEPFGGLFMLLSTMVTLCGVGIVSRPPFIFGGEVNSELLIGAGLALGCSIFMAMAIVMIRHLHQIHHCITLVGFGMFGTAEAGALAWGFNVLEFPSQDIDILKAFAIGLLSCGSQLFLIFALKCDNAGPVALVKSSDVLFAFLWQMVFIQTFPDLISIVGAIVMMSGIFLCGFRKYIDSLEENNATKKMFWFVLK</sequence>
<comment type="caution">
    <text evidence="7">The sequence shown here is derived from an EMBL/GenBank/DDBJ whole genome shotgun (WGS) entry which is preliminary data.</text>
</comment>
<keyword evidence="2 5" id="KW-0812">Transmembrane</keyword>
<dbReference type="PANTHER" id="PTHR22911">
    <property type="entry name" value="ACYL-MALONYL CONDENSING ENZYME-RELATED"/>
    <property type="match status" value="1"/>
</dbReference>
<proteinExistence type="predicted"/>
<feature type="domain" description="EamA" evidence="6">
    <location>
        <begin position="169"/>
        <end position="299"/>
    </location>
</feature>
<feature type="transmembrane region" description="Helical" evidence="5">
    <location>
        <begin position="284"/>
        <end position="302"/>
    </location>
</feature>
<name>A0A226EPF8_FOLCA</name>
<feature type="transmembrane region" description="Helical" evidence="5">
    <location>
        <begin position="258"/>
        <end position="278"/>
    </location>
</feature>
<evidence type="ECO:0000256" key="4">
    <source>
        <dbReference type="ARBA" id="ARBA00023136"/>
    </source>
</evidence>
<dbReference type="PROSITE" id="PS51257">
    <property type="entry name" value="PROKAR_LIPOPROTEIN"/>
    <property type="match status" value="1"/>
</dbReference>
<feature type="transmembrane region" description="Helical" evidence="5">
    <location>
        <begin position="73"/>
        <end position="90"/>
    </location>
</feature>
<protein>
    <recommendedName>
        <fullName evidence="6">EamA domain-containing protein</fullName>
    </recommendedName>
</protein>
<dbReference type="OMA" id="RGAHISY"/>
<dbReference type="Pfam" id="PF00892">
    <property type="entry name" value="EamA"/>
    <property type="match status" value="2"/>
</dbReference>
<keyword evidence="8" id="KW-1185">Reference proteome</keyword>
<feature type="transmembrane region" description="Helical" evidence="5">
    <location>
        <begin position="136"/>
        <end position="155"/>
    </location>
</feature>
<keyword evidence="3 5" id="KW-1133">Transmembrane helix</keyword>
<keyword evidence="4 5" id="KW-0472">Membrane</keyword>
<organism evidence="7 8">
    <name type="scientific">Folsomia candida</name>
    <name type="common">Springtail</name>
    <dbReference type="NCBI Taxonomy" id="158441"/>
    <lineage>
        <taxon>Eukaryota</taxon>
        <taxon>Metazoa</taxon>
        <taxon>Ecdysozoa</taxon>
        <taxon>Arthropoda</taxon>
        <taxon>Hexapoda</taxon>
        <taxon>Collembola</taxon>
        <taxon>Entomobryomorpha</taxon>
        <taxon>Isotomoidea</taxon>
        <taxon>Isotomidae</taxon>
        <taxon>Proisotominae</taxon>
        <taxon>Folsomia</taxon>
    </lineage>
</organism>
<evidence type="ECO:0000313" key="7">
    <source>
        <dbReference type="EMBL" id="OXA59027.1"/>
    </source>
</evidence>
<evidence type="ECO:0000256" key="3">
    <source>
        <dbReference type="ARBA" id="ARBA00022989"/>
    </source>
</evidence>
<dbReference type="PANTHER" id="PTHR22911:SF6">
    <property type="entry name" value="SOLUTE CARRIER FAMILY 35 MEMBER G1"/>
    <property type="match status" value="1"/>
</dbReference>
<comment type="subcellular location">
    <subcellularLocation>
        <location evidence="1">Membrane</location>
        <topology evidence="1">Multi-pass membrane protein</topology>
    </subcellularLocation>
</comment>
<feature type="transmembrane region" description="Helical" evidence="5">
    <location>
        <begin position="167"/>
        <end position="188"/>
    </location>
</feature>
<feature type="transmembrane region" description="Helical" evidence="5">
    <location>
        <begin position="42"/>
        <end position="61"/>
    </location>
</feature>
<evidence type="ECO:0000256" key="5">
    <source>
        <dbReference type="SAM" id="Phobius"/>
    </source>
</evidence>
<dbReference type="InterPro" id="IPR000620">
    <property type="entry name" value="EamA_dom"/>
</dbReference>